<feature type="compositionally biased region" description="Basic and acidic residues" evidence="10">
    <location>
        <begin position="72"/>
        <end position="90"/>
    </location>
</feature>
<evidence type="ECO:0000256" key="2">
    <source>
        <dbReference type="ARBA" id="ARBA00022723"/>
    </source>
</evidence>
<gene>
    <name evidence="13" type="ORF">EEDITHA_LOCUS15793</name>
</gene>
<comment type="caution">
    <text evidence="13">The sequence shown here is derived from an EMBL/GenBank/DDBJ whole genome shotgun (WGS) entry which is preliminary data.</text>
</comment>
<evidence type="ECO:0000256" key="8">
    <source>
        <dbReference type="PROSITE-ProRule" id="PRU00042"/>
    </source>
</evidence>
<evidence type="ECO:0000256" key="6">
    <source>
        <dbReference type="ARBA" id="ARBA00023125"/>
    </source>
</evidence>
<dbReference type="PANTHER" id="PTHR24392">
    <property type="entry name" value="ZINC FINGER PROTEIN"/>
    <property type="match status" value="1"/>
</dbReference>
<evidence type="ECO:0000256" key="3">
    <source>
        <dbReference type="ARBA" id="ARBA00022737"/>
    </source>
</evidence>
<dbReference type="EMBL" id="CAKOGL010000023">
    <property type="protein sequence ID" value="CAH2100991.1"/>
    <property type="molecule type" value="Genomic_DNA"/>
</dbReference>
<evidence type="ECO:0000256" key="1">
    <source>
        <dbReference type="ARBA" id="ARBA00004123"/>
    </source>
</evidence>
<dbReference type="Pfam" id="PF05485">
    <property type="entry name" value="THAP"/>
    <property type="match status" value="1"/>
</dbReference>
<dbReference type="GO" id="GO:0008270">
    <property type="term" value="F:zinc ion binding"/>
    <property type="evidence" value="ECO:0007669"/>
    <property type="project" value="UniProtKB-KW"/>
</dbReference>
<keyword evidence="4 8" id="KW-0863">Zinc-finger</keyword>
<dbReference type="InterPro" id="IPR013087">
    <property type="entry name" value="Znf_C2H2_type"/>
</dbReference>
<feature type="domain" description="C2H2-type" evidence="11">
    <location>
        <begin position="427"/>
        <end position="454"/>
    </location>
</feature>
<proteinExistence type="predicted"/>
<keyword evidence="14" id="KW-1185">Reference proteome</keyword>
<evidence type="ECO:0000256" key="7">
    <source>
        <dbReference type="ARBA" id="ARBA00023242"/>
    </source>
</evidence>
<feature type="compositionally biased region" description="Polar residues" evidence="10">
    <location>
        <begin position="102"/>
        <end position="118"/>
    </location>
</feature>
<dbReference type="SUPFAM" id="SSF57716">
    <property type="entry name" value="Glucocorticoid receptor-like (DNA-binding domain)"/>
    <property type="match status" value="1"/>
</dbReference>
<evidence type="ECO:0000256" key="4">
    <source>
        <dbReference type="ARBA" id="ARBA00022771"/>
    </source>
</evidence>
<keyword evidence="3" id="KW-0677">Repeat</keyword>
<dbReference type="Gene3D" id="3.30.160.60">
    <property type="entry name" value="Classic Zinc Finger"/>
    <property type="match status" value="1"/>
</dbReference>
<dbReference type="InterPro" id="IPR038441">
    <property type="entry name" value="THAP_Znf_sf"/>
</dbReference>
<evidence type="ECO:0000256" key="5">
    <source>
        <dbReference type="ARBA" id="ARBA00022833"/>
    </source>
</evidence>
<dbReference type="SMART" id="SM00980">
    <property type="entry name" value="THAP"/>
    <property type="match status" value="1"/>
</dbReference>
<protein>
    <submittedName>
        <fullName evidence="13">Uncharacterized protein</fullName>
    </submittedName>
</protein>
<comment type="subcellular location">
    <subcellularLocation>
        <location evidence="1">Nucleus</location>
    </subcellularLocation>
</comment>
<keyword evidence="2" id="KW-0479">Metal-binding</keyword>
<dbReference type="SUPFAM" id="SSF57667">
    <property type="entry name" value="beta-beta-alpha zinc fingers"/>
    <property type="match status" value="1"/>
</dbReference>
<keyword evidence="5" id="KW-0862">Zinc</keyword>
<dbReference type="SMART" id="SM00355">
    <property type="entry name" value="ZnF_C2H2"/>
    <property type="match status" value="4"/>
</dbReference>
<sequence length="497" mass="57280">MIFARFPNSRTLRRRWLDAFTPSCKVTIDSVVCSQHFLEDQYETIRGKKRLKAKVIPTIFSSQNKPSNNDTIPKKENEDTPAKTNEKSSDTENTAAPDDSLTPENSSNDTENNATPNDSHIPPDHRDEENKMATNTIDNEENKMATNTIDNENKDNIVRTVPSTTTMESYLIDDIENIITNYLIKQTRPLNTETHETQEDQMDKQINGEMEIRENRQMGNGETGEMETINVDELKDPVYIEVSVDKAGSKDPIDQDCLMLLESVQCDVDPSSLVFQEPETDNSSDVIDLGEKKEDPISLLTSSDEDEVIIEEPEIDTVEVSDETDEDDVPLVKLFDKSLTKSKKTKSKKSTKSKKKSHSEDVTKIMWNVYDYICVQCDFKSNSKSEYKRHLSEHLTVLQICQMCSYTTASKSQFAKHKRKHQEEKKFKCHLCDYKARHNMSLIYHLKSHENDKSGKTKHFKHKRHKGPKVHQCRYCNYATTRLCDMKRHVIRRHTKA</sequence>
<evidence type="ECO:0000313" key="14">
    <source>
        <dbReference type="Proteomes" id="UP001153954"/>
    </source>
</evidence>
<keyword evidence="6 9" id="KW-0238">DNA-binding</keyword>
<feature type="domain" description="THAP-type" evidence="12">
    <location>
        <begin position="1"/>
        <end position="60"/>
    </location>
</feature>
<feature type="region of interest" description="Disordered" evidence="10">
    <location>
        <begin position="60"/>
        <end position="129"/>
    </location>
</feature>
<reference evidence="13" key="1">
    <citation type="submission" date="2022-03" db="EMBL/GenBank/DDBJ databases">
        <authorList>
            <person name="Tunstrom K."/>
        </authorList>
    </citation>
    <scope>NUCLEOTIDE SEQUENCE</scope>
</reference>
<dbReference type="PROSITE" id="PS50950">
    <property type="entry name" value="ZF_THAP"/>
    <property type="match status" value="1"/>
</dbReference>
<evidence type="ECO:0000256" key="9">
    <source>
        <dbReference type="PROSITE-ProRule" id="PRU00309"/>
    </source>
</evidence>
<keyword evidence="7" id="KW-0539">Nucleus</keyword>
<feature type="domain" description="C2H2-type" evidence="11">
    <location>
        <begin position="399"/>
        <end position="426"/>
    </location>
</feature>
<evidence type="ECO:0000313" key="13">
    <source>
        <dbReference type="EMBL" id="CAH2100991.1"/>
    </source>
</evidence>
<evidence type="ECO:0000256" key="10">
    <source>
        <dbReference type="SAM" id="MobiDB-lite"/>
    </source>
</evidence>
<organism evidence="13 14">
    <name type="scientific">Euphydryas editha</name>
    <name type="common">Edith's checkerspot</name>
    <dbReference type="NCBI Taxonomy" id="104508"/>
    <lineage>
        <taxon>Eukaryota</taxon>
        <taxon>Metazoa</taxon>
        <taxon>Ecdysozoa</taxon>
        <taxon>Arthropoda</taxon>
        <taxon>Hexapoda</taxon>
        <taxon>Insecta</taxon>
        <taxon>Pterygota</taxon>
        <taxon>Neoptera</taxon>
        <taxon>Endopterygota</taxon>
        <taxon>Lepidoptera</taxon>
        <taxon>Glossata</taxon>
        <taxon>Ditrysia</taxon>
        <taxon>Papilionoidea</taxon>
        <taxon>Nymphalidae</taxon>
        <taxon>Nymphalinae</taxon>
        <taxon>Euphydryas</taxon>
    </lineage>
</organism>
<feature type="compositionally biased region" description="Polar residues" evidence="10">
    <location>
        <begin position="60"/>
        <end position="71"/>
    </location>
</feature>
<evidence type="ECO:0000259" key="11">
    <source>
        <dbReference type="PROSITE" id="PS50157"/>
    </source>
</evidence>
<dbReference type="GO" id="GO:0005634">
    <property type="term" value="C:nucleus"/>
    <property type="evidence" value="ECO:0007669"/>
    <property type="project" value="UniProtKB-SubCell"/>
</dbReference>
<dbReference type="PROSITE" id="PS50157">
    <property type="entry name" value="ZINC_FINGER_C2H2_2"/>
    <property type="match status" value="2"/>
</dbReference>
<accession>A0AAU9UPQ6</accession>
<dbReference type="InterPro" id="IPR006612">
    <property type="entry name" value="THAP_Znf"/>
</dbReference>
<dbReference type="Proteomes" id="UP001153954">
    <property type="component" value="Unassembled WGS sequence"/>
</dbReference>
<dbReference type="GO" id="GO:0003677">
    <property type="term" value="F:DNA binding"/>
    <property type="evidence" value="ECO:0007669"/>
    <property type="project" value="UniProtKB-UniRule"/>
</dbReference>
<dbReference type="InterPro" id="IPR036236">
    <property type="entry name" value="Znf_C2H2_sf"/>
</dbReference>
<name>A0AAU9UPQ6_EUPED</name>
<dbReference type="AlphaFoldDB" id="A0AAU9UPQ6"/>
<dbReference type="Gene3D" id="6.20.210.20">
    <property type="entry name" value="THAP domain"/>
    <property type="match status" value="1"/>
</dbReference>
<evidence type="ECO:0000259" key="12">
    <source>
        <dbReference type="PROSITE" id="PS50950"/>
    </source>
</evidence>